<name>A0A0C2V9P7_9BACL</name>
<dbReference type="Proteomes" id="UP000031938">
    <property type="component" value="Unassembled WGS sequence"/>
</dbReference>
<organism evidence="2 3">
    <name type="scientific">Jeotgalibacillus soli</name>
    <dbReference type="NCBI Taxonomy" id="889306"/>
    <lineage>
        <taxon>Bacteria</taxon>
        <taxon>Bacillati</taxon>
        <taxon>Bacillota</taxon>
        <taxon>Bacilli</taxon>
        <taxon>Bacillales</taxon>
        <taxon>Caryophanaceae</taxon>
        <taxon>Jeotgalibacillus</taxon>
    </lineage>
</organism>
<proteinExistence type="predicted"/>
<dbReference type="AlphaFoldDB" id="A0A0C2V9P7"/>
<evidence type="ECO:0000313" key="3">
    <source>
        <dbReference type="Proteomes" id="UP000031938"/>
    </source>
</evidence>
<evidence type="ECO:0000256" key="1">
    <source>
        <dbReference type="SAM" id="Phobius"/>
    </source>
</evidence>
<dbReference type="PATRIC" id="fig|889306.3.peg.2048"/>
<gene>
    <name evidence="2" type="ORF">KP78_20310</name>
</gene>
<comment type="caution">
    <text evidence="2">The sequence shown here is derived from an EMBL/GenBank/DDBJ whole genome shotgun (WGS) entry which is preliminary data.</text>
</comment>
<dbReference type="STRING" id="889306.KP78_20310"/>
<keyword evidence="3" id="KW-1185">Reference proteome</keyword>
<feature type="transmembrane region" description="Helical" evidence="1">
    <location>
        <begin position="12"/>
        <end position="28"/>
    </location>
</feature>
<evidence type="ECO:0000313" key="2">
    <source>
        <dbReference type="EMBL" id="KIL45682.1"/>
    </source>
</evidence>
<keyword evidence="1" id="KW-0812">Transmembrane</keyword>
<reference evidence="2 3" key="1">
    <citation type="submission" date="2015-01" db="EMBL/GenBank/DDBJ databases">
        <title>Genome sequencing of Jeotgalibacillus soli.</title>
        <authorList>
            <person name="Goh K.M."/>
            <person name="Chan K.-G."/>
            <person name="Yaakop A.S."/>
            <person name="Ee R."/>
            <person name="Gan H.M."/>
            <person name="Chan C.S."/>
        </authorList>
    </citation>
    <scope>NUCLEOTIDE SEQUENCE [LARGE SCALE GENOMIC DNA]</scope>
    <source>
        <strain evidence="2 3">P9</strain>
    </source>
</reference>
<keyword evidence="1" id="KW-0472">Membrane</keyword>
<protein>
    <submittedName>
        <fullName evidence="2">Uncharacterized protein</fullName>
    </submittedName>
</protein>
<sequence>MNWEKAECEGAFCFFVVLIYHLWLIASIEKTKIIELNGQCISYE</sequence>
<keyword evidence="1" id="KW-1133">Transmembrane helix</keyword>
<accession>A0A0C2V9P7</accession>
<dbReference type="EMBL" id="JXRP01000017">
    <property type="protein sequence ID" value="KIL45682.1"/>
    <property type="molecule type" value="Genomic_DNA"/>
</dbReference>